<evidence type="ECO:0000256" key="1">
    <source>
        <dbReference type="ARBA" id="ARBA00004241"/>
    </source>
</evidence>
<dbReference type="RefSeq" id="WP_052125413.1">
    <property type="nucleotide sequence ID" value="NZ_AVCW01000002.1"/>
</dbReference>
<keyword evidence="2" id="KW-0178">Competence</keyword>
<dbReference type="Proteomes" id="UP000030487">
    <property type="component" value="Unassembled WGS sequence"/>
</dbReference>
<name>A0ABR4XWH1_9BACI</name>
<comment type="caution">
    <text evidence="4">The sequence shown here is derived from an EMBL/GenBank/DDBJ whole genome shotgun (WGS) entry which is preliminary data.</text>
</comment>
<dbReference type="Pfam" id="PF07963">
    <property type="entry name" value="N_methyl"/>
    <property type="match status" value="1"/>
</dbReference>
<evidence type="ECO:0000256" key="2">
    <source>
        <dbReference type="ARBA" id="ARBA00023287"/>
    </source>
</evidence>
<keyword evidence="3" id="KW-0472">Membrane</keyword>
<gene>
    <name evidence="4" type="ORF">CD31_20280</name>
</gene>
<evidence type="ECO:0008006" key="6">
    <source>
        <dbReference type="Google" id="ProtNLM"/>
    </source>
</evidence>
<keyword evidence="3" id="KW-1133">Transmembrane helix</keyword>
<keyword evidence="3" id="KW-0812">Transmembrane</keyword>
<dbReference type="EMBL" id="JPVR01000080">
    <property type="protein sequence ID" value="KGR81289.1"/>
    <property type="molecule type" value="Genomic_DNA"/>
</dbReference>
<organism evidence="4 5">
    <name type="scientific">Lysinibacillus boronitolerans JCM 21713 = 10a = NBRC 103108</name>
    <dbReference type="NCBI Taxonomy" id="1294264"/>
    <lineage>
        <taxon>Bacteria</taxon>
        <taxon>Bacillati</taxon>
        <taxon>Bacillota</taxon>
        <taxon>Bacilli</taxon>
        <taxon>Bacillales</taxon>
        <taxon>Bacillaceae</taxon>
        <taxon>Lysinibacillus</taxon>
    </lineage>
</organism>
<reference evidence="4 5" key="1">
    <citation type="submission" date="2014-02" db="EMBL/GenBank/DDBJ databases">
        <title>Draft genome sequence of Lysinibacillus boronitolerans NBRC 103108.</title>
        <authorList>
            <person name="Zhang F."/>
            <person name="Wang G."/>
            <person name="Zhang L."/>
        </authorList>
    </citation>
    <scope>NUCLEOTIDE SEQUENCE [LARGE SCALE GENOMIC DNA]</scope>
    <source>
        <strain evidence="4 5">NBRC 103108</strain>
    </source>
</reference>
<evidence type="ECO:0000313" key="4">
    <source>
        <dbReference type="EMBL" id="KGR81289.1"/>
    </source>
</evidence>
<proteinExistence type="predicted"/>
<accession>A0ABR4XWH1</accession>
<keyword evidence="5" id="KW-1185">Reference proteome</keyword>
<dbReference type="InterPro" id="IPR012902">
    <property type="entry name" value="N_methyl_site"/>
</dbReference>
<dbReference type="PROSITE" id="PS00409">
    <property type="entry name" value="PROKAR_NTER_METHYL"/>
    <property type="match status" value="1"/>
</dbReference>
<comment type="subcellular location">
    <subcellularLocation>
        <location evidence="1">Cell surface</location>
    </subcellularLocation>
</comment>
<feature type="transmembrane region" description="Helical" evidence="3">
    <location>
        <begin position="12"/>
        <end position="34"/>
    </location>
</feature>
<protein>
    <recommendedName>
        <fullName evidence="6">Prepilin-type N-terminal cleavage/methylation domain-containing protein</fullName>
    </recommendedName>
</protein>
<evidence type="ECO:0000256" key="3">
    <source>
        <dbReference type="SAM" id="Phobius"/>
    </source>
</evidence>
<sequence>MIVKDNQTGITLVEVIASIVIITIILTSFLSFFISTAKTTSTSNDIFDATYYAQKEMEHIYQLSQTTKYDDRVSEITHIPPDTKEENKKYYYQGSNTSFEKLGNLEADPNNQYYYSLTCIPKSYTLTTIVIKVYDKKGGVLKAQMENALEWRDNKWNVPTKQE</sequence>
<evidence type="ECO:0000313" key="5">
    <source>
        <dbReference type="Proteomes" id="UP000030487"/>
    </source>
</evidence>